<name>A0AAV1A1K7_VICFA</name>
<dbReference type="GO" id="GO:0008270">
    <property type="term" value="F:zinc ion binding"/>
    <property type="evidence" value="ECO:0007669"/>
    <property type="project" value="UniProtKB-KW"/>
</dbReference>
<evidence type="ECO:0000259" key="3">
    <source>
        <dbReference type="PROSITE" id="PS50089"/>
    </source>
</evidence>
<dbReference type="PANTHER" id="PTHR46293">
    <property type="entry name" value="E3 UBIQUITIN PROTEIN LIGASE DRIP1"/>
    <property type="match status" value="1"/>
</dbReference>
<dbReference type="Gene3D" id="3.30.40.10">
    <property type="entry name" value="Zinc/RING finger domain, C3HC4 (zinc finger)"/>
    <property type="match status" value="1"/>
</dbReference>
<gene>
    <name evidence="4" type="ORF">VFH_III071160</name>
</gene>
<keyword evidence="1" id="KW-0863">Zinc-finger</keyword>
<dbReference type="SUPFAM" id="SSF57850">
    <property type="entry name" value="RING/U-box"/>
    <property type="match status" value="1"/>
</dbReference>
<feature type="region of interest" description="Disordered" evidence="2">
    <location>
        <begin position="120"/>
        <end position="155"/>
    </location>
</feature>
<feature type="domain" description="RING-type" evidence="3">
    <location>
        <begin position="18"/>
        <end position="59"/>
    </location>
</feature>
<keyword evidence="5" id="KW-1185">Reference proteome</keyword>
<proteinExistence type="predicted"/>
<dbReference type="InterPro" id="IPR001841">
    <property type="entry name" value="Znf_RING"/>
</dbReference>
<dbReference type="Proteomes" id="UP001157006">
    <property type="component" value="Chromosome 3"/>
</dbReference>
<feature type="region of interest" description="Disordered" evidence="2">
    <location>
        <begin position="286"/>
        <end position="346"/>
    </location>
</feature>
<sequence length="486" mass="54530">MEDGSIMKYEKVSPFFTCILCDRVLRNATTISECLDTFCRECIERKIIDENLNHCPICNVDLGCSPLDKLRTDNNKITMISKVLTSTEKHLGNVASTQVVSNKRKKSQVSLKSYAKKAKRDSKKIKKEVRKGKQIQQEAKQLQEELPITPQEPKTPASDIAVAADVKKDAEQQRGIEILDEVSTILSARKAKNVARKKFIRTELDSTSQPDKVHPKFHGGNNDDNRPQLETFTETPKIRFKSFSKPESSNQQTVFKNVSRDKAELRKEKAAVSEPLNWFVETTKADNSLNNTPQQGNGVIPMLVDSSDSDSRNVSKAAVNKHCNHQTEAGGDQNESGPSKSSSLKFKIRRVDTTQEKRVRFSEDLNLPAPPEVESKKDLGPVWFSLIASKDRELGALPQISSHYLKVQDGSLTVSYIKKYLVKKLDLTSEAEVEILLGGKPVYCSMQVQNLMELWLETMSKKEMIETSVGSSAEDFVMVLSYGRKA</sequence>
<dbReference type="PROSITE" id="PS50089">
    <property type="entry name" value="ZF_RING_2"/>
    <property type="match status" value="1"/>
</dbReference>
<keyword evidence="1" id="KW-0479">Metal-binding</keyword>
<keyword evidence="1" id="KW-0862">Zinc</keyword>
<feature type="compositionally biased region" description="Polar residues" evidence="2">
    <location>
        <begin position="333"/>
        <end position="344"/>
    </location>
</feature>
<dbReference type="AlphaFoldDB" id="A0AAV1A1K7"/>
<dbReference type="PANTHER" id="PTHR46293:SF3">
    <property type="entry name" value="E3 UBIQUITIN PROTEIN LIGASE DRIPH-RELATED"/>
    <property type="match status" value="1"/>
</dbReference>
<reference evidence="4 5" key="1">
    <citation type="submission" date="2023-01" db="EMBL/GenBank/DDBJ databases">
        <authorList>
            <person name="Kreplak J."/>
        </authorList>
    </citation>
    <scope>NUCLEOTIDE SEQUENCE [LARGE SCALE GENOMIC DNA]</scope>
</reference>
<feature type="compositionally biased region" description="Basic residues" evidence="2">
    <location>
        <begin position="120"/>
        <end position="133"/>
    </location>
</feature>
<dbReference type="GO" id="GO:0004842">
    <property type="term" value="F:ubiquitin-protein transferase activity"/>
    <property type="evidence" value="ECO:0007669"/>
    <property type="project" value="InterPro"/>
</dbReference>
<evidence type="ECO:0000256" key="1">
    <source>
        <dbReference type="PROSITE-ProRule" id="PRU00175"/>
    </source>
</evidence>
<dbReference type="InterPro" id="IPR013083">
    <property type="entry name" value="Znf_RING/FYVE/PHD"/>
</dbReference>
<protein>
    <recommendedName>
        <fullName evidence="3">RING-type domain-containing protein</fullName>
    </recommendedName>
</protein>
<evidence type="ECO:0000313" key="5">
    <source>
        <dbReference type="Proteomes" id="UP001157006"/>
    </source>
</evidence>
<accession>A0AAV1A1K7</accession>
<dbReference type="EMBL" id="OX451738">
    <property type="protein sequence ID" value="CAI8603103.1"/>
    <property type="molecule type" value="Genomic_DNA"/>
</dbReference>
<organism evidence="4 5">
    <name type="scientific">Vicia faba</name>
    <name type="common">Broad bean</name>
    <name type="synonym">Faba vulgaris</name>
    <dbReference type="NCBI Taxonomy" id="3906"/>
    <lineage>
        <taxon>Eukaryota</taxon>
        <taxon>Viridiplantae</taxon>
        <taxon>Streptophyta</taxon>
        <taxon>Embryophyta</taxon>
        <taxon>Tracheophyta</taxon>
        <taxon>Spermatophyta</taxon>
        <taxon>Magnoliopsida</taxon>
        <taxon>eudicotyledons</taxon>
        <taxon>Gunneridae</taxon>
        <taxon>Pentapetalae</taxon>
        <taxon>rosids</taxon>
        <taxon>fabids</taxon>
        <taxon>Fabales</taxon>
        <taxon>Fabaceae</taxon>
        <taxon>Papilionoideae</taxon>
        <taxon>50 kb inversion clade</taxon>
        <taxon>NPAAA clade</taxon>
        <taxon>Hologalegina</taxon>
        <taxon>IRL clade</taxon>
        <taxon>Fabeae</taxon>
        <taxon>Vicia</taxon>
    </lineage>
</organism>
<evidence type="ECO:0000256" key="2">
    <source>
        <dbReference type="SAM" id="MobiDB-lite"/>
    </source>
</evidence>
<feature type="region of interest" description="Disordered" evidence="2">
    <location>
        <begin position="205"/>
        <end position="229"/>
    </location>
</feature>
<feature type="compositionally biased region" description="Polar residues" evidence="2">
    <location>
        <begin position="286"/>
        <end position="297"/>
    </location>
</feature>
<dbReference type="InterPro" id="IPR044807">
    <property type="entry name" value="DRIP1-like"/>
</dbReference>
<evidence type="ECO:0000313" key="4">
    <source>
        <dbReference type="EMBL" id="CAI8603103.1"/>
    </source>
</evidence>